<keyword evidence="3" id="KW-0479">Metal-binding</keyword>
<dbReference type="PROSITE" id="PS51533">
    <property type="entry name" value="ADD"/>
    <property type="match status" value="1"/>
</dbReference>
<feature type="domain" description="PHD-type" evidence="15">
    <location>
        <begin position="56"/>
        <end position="194"/>
    </location>
</feature>
<evidence type="ECO:0000256" key="3">
    <source>
        <dbReference type="ARBA" id="ARBA00022723"/>
    </source>
</evidence>
<keyword evidence="10" id="KW-0238">DNA-binding</keyword>
<reference evidence="16" key="1">
    <citation type="submission" date="2020-03" db="EMBL/GenBank/DDBJ databases">
        <authorList>
            <person name="Chebbi M.A."/>
            <person name="Drezen J.M."/>
        </authorList>
    </citation>
    <scope>NUCLEOTIDE SEQUENCE</scope>
    <source>
        <tissue evidence="16">Whole body</tissue>
    </source>
</reference>
<evidence type="ECO:0000256" key="4">
    <source>
        <dbReference type="ARBA" id="ARBA00022741"/>
    </source>
</evidence>
<evidence type="ECO:0000256" key="5">
    <source>
        <dbReference type="ARBA" id="ARBA00022763"/>
    </source>
</evidence>
<dbReference type="InterPro" id="IPR041430">
    <property type="entry name" value="ADD_ATRX"/>
</dbReference>
<feature type="compositionally biased region" description="Basic and acidic residues" evidence="14">
    <location>
        <begin position="743"/>
        <end position="770"/>
    </location>
</feature>
<dbReference type="GO" id="GO:0006281">
    <property type="term" value="P:DNA repair"/>
    <property type="evidence" value="ECO:0007669"/>
    <property type="project" value="UniProtKB-KW"/>
</dbReference>
<keyword evidence="9" id="KW-0067">ATP-binding</keyword>
<evidence type="ECO:0000256" key="6">
    <source>
        <dbReference type="ARBA" id="ARBA00022771"/>
    </source>
</evidence>
<comment type="similarity">
    <text evidence="2">Belongs to the SNF2/RAD54 helicase family.</text>
</comment>
<evidence type="ECO:0000256" key="13">
    <source>
        <dbReference type="ARBA" id="ARBA00047995"/>
    </source>
</evidence>
<comment type="catalytic activity">
    <reaction evidence="13">
        <text>ATP + H2O = ADP + phosphate + H(+)</text>
        <dbReference type="Rhea" id="RHEA:13065"/>
        <dbReference type="ChEBI" id="CHEBI:15377"/>
        <dbReference type="ChEBI" id="CHEBI:15378"/>
        <dbReference type="ChEBI" id="CHEBI:30616"/>
        <dbReference type="ChEBI" id="CHEBI:43474"/>
        <dbReference type="ChEBI" id="CHEBI:456216"/>
        <dbReference type="EC" id="3.6.4.12"/>
    </reaction>
</comment>
<evidence type="ECO:0000259" key="15">
    <source>
        <dbReference type="PROSITE" id="PS51533"/>
    </source>
</evidence>
<dbReference type="PANTHER" id="PTHR46357:SF1">
    <property type="entry name" value="TRANSCRIPTIONAL REGULATOR ATRX"/>
    <property type="match status" value="1"/>
</dbReference>
<dbReference type="GO" id="GO:0003678">
    <property type="term" value="F:DNA helicase activity"/>
    <property type="evidence" value="ECO:0007669"/>
    <property type="project" value="UniProtKB-EC"/>
</dbReference>
<dbReference type="Pfam" id="PF17981">
    <property type="entry name" value="ADD_ATRX"/>
    <property type="match status" value="1"/>
</dbReference>
<keyword evidence="5" id="KW-0227">DNA damage</keyword>
<dbReference type="GO" id="GO:0008270">
    <property type="term" value="F:zinc ion binding"/>
    <property type="evidence" value="ECO:0007669"/>
    <property type="project" value="UniProtKB-KW"/>
</dbReference>
<dbReference type="Proteomes" id="UP000729913">
    <property type="component" value="Unassembled WGS sequence"/>
</dbReference>
<feature type="region of interest" description="Disordered" evidence="14">
    <location>
        <begin position="743"/>
        <end position="772"/>
    </location>
</feature>
<dbReference type="OrthoDB" id="6286493at2759"/>
<gene>
    <name evidence="16" type="ORF">G9C98_000634</name>
</gene>
<proteinExistence type="inferred from homology"/>
<dbReference type="CDD" id="cd11726">
    <property type="entry name" value="ADDz_ATRX"/>
    <property type="match status" value="1"/>
</dbReference>
<evidence type="ECO:0000313" key="17">
    <source>
        <dbReference type="Proteomes" id="UP000729913"/>
    </source>
</evidence>
<feature type="compositionally biased region" description="Basic and acidic residues" evidence="14">
    <location>
        <begin position="902"/>
        <end position="923"/>
    </location>
</feature>
<evidence type="ECO:0000313" key="16">
    <source>
        <dbReference type="EMBL" id="KAG8039905.1"/>
    </source>
</evidence>
<dbReference type="InterPro" id="IPR025766">
    <property type="entry name" value="ADD"/>
</dbReference>
<dbReference type="GO" id="GO:0005721">
    <property type="term" value="C:pericentric heterochromatin"/>
    <property type="evidence" value="ECO:0007669"/>
    <property type="project" value="TreeGrafter"/>
</dbReference>
<evidence type="ECO:0000256" key="8">
    <source>
        <dbReference type="ARBA" id="ARBA00022833"/>
    </source>
</evidence>
<keyword evidence="6" id="KW-0863">Zinc-finger</keyword>
<dbReference type="GO" id="GO:0005634">
    <property type="term" value="C:nucleus"/>
    <property type="evidence" value="ECO:0007669"/>
    <property type="project" value="UniProtKB-SubCell"/>
</dbReference>
<dbReference type="GO" id="GO:0031297">
    <property type="term" value="P:replication fork processing"/>
    <property type="evidence" value="ECO:0007669"/>
    <property type="project" value="TreeGrafter"/>
</dbReference>
<accession>A0A8J5QR38</accession>
<evidence type="ECO:0000256" key="2">
    <source>
        <dbReference type="ARBA" id="ARBA00007025"/>
    </source>
</evidence>
<comment type="subcellular location">
    <subcellularLocation>
        <location evidence="1">Nucleus</location>
    </subcellularLocation>
</comment>
<keyword evidence="11" id="KW-0234">DNA repair</keyword>
<dbReference type="AlphaFoldDB" id="A0A8J5QR38"/>
<evidence type="ECO:0000256" key="1">
    <source>
        <dbReference type="ARBA" id="ARBA00004123"/>
    </source>
</evidence>
<protein>
    <recommendedName>
        <fullName evidence="15">PHD-type domain-containing protein</fullName>
    </recommendedName>
</protein>
<dbReference type="GO" id="GO:0031490">
    <property type="term" value="F:chromatin DNA binding"/>
    <property type="evidence" value="ECO:0007669"/>
    <property type="project" value="TreeGrafter"/>
</dbReference>
<dbReference type="PANTHER" id="PTHR46357">
    <property type="entry name" value="TRANSCRIPTIONAL REGULATOR ATRX"/>
    <property type="match status" value="1"/>
</dbReference>
<feature type="compositionally biased region" description="Polar residues" evidence="14">
    <location>
        <begin position="14"/>
        <end position="25"/>
    </location>
</feature>
<dbReference type="InterPro" id="IPR052131">
    <property type="entry name" value="ATRX_domain-containing"/>
</dbReference>
<sequence length="958" mass="107755">MDISSLLEVQVNEGQASPELGSSDSADQKPKNFIQYRPSEIVTPEESKFYRRMIGNDVAQVRFRRLHCTACDEHIGSAPIDAYNMQEHPMLKTLLCAQCREFYGDGDFEQGEDATDMFCRWCANGGNLYCCSYCCNTFCDKCIKRNFDAEVRERIEEDEKWRCFVCDPKDLYTLRGVCRALLLHVKTVTRILKGNPTMSQKDIDNKMEQDDSKCCVGKRSTRRKRSVSSSSSLNDDIDQGSSAKKSKVKNGSNKNRKSTSKDHNYSNRPMQVISNGNTRFLSSTRFLPAEPSPPAQLSDKDDIPAPLLHFEQTMIEGDGQVLPNQPNAKIPDCILNNSAISLNPIPKNLFRGPPGNIINLRPIRLDSVPPGATLHRLARIQTRPNAPMVTIPGRSVSITTANVNQTPKTFLRCKNLGAIPTVALTTPNSTAPSVIDIDSDPEELPVTTNTNTNTNDSSKPQQTSSQTVKVINPVALANASLEDRSPIMSLDNPRRKIFDDVIYNPIKEVDKLITKIRGKLRAELKKAAGNLADNEAHNARVRLTTINRCIYQAVDELSSFNNTMIQQYRPWKESIITGDPIDDTSKIVLKKGERSYKYTPFDMDCESESDSDSELDKVDDIDVEQLLDFTSKIKHFVEKDTINRSTNTEVQTKSQGVQVEEIIETKDYDRTIGYSLLMRTDYDFEKREEIHKPTRIHDHNFGKYEEQFIFYLQHLENRGEDKDTDDDVIEKVPLTDLIDKDIARQEKTIEEASDRSPRPTEVSEKEKESEVVDVVDLEEPVERGKTPVNIIADADPGVEASSEKNSDDSTRVDTLCHDEIDVVNVSGEAMDVDETNRPSSPSLKTLKDCNGDQDISVADNNEFSEENLDIVVTNHKSPEPLNNNSSIELDDVPGVSPAKSLNDSRENNEDKKLTASQEAKHEETVIAVKTLIEENNSVDQYDSWRNNADEEDECMVLD</sequence>
<keyword evidence="17" id="KW-1185">Reference proteome</keyword>
<evidence type="ECO:0000256" key="14">
    <source>
        <dbReference type="SAM" id="MobiDB-lite"/>
    </source>
</evidence>
<keyword evidence="8" id="KW-0862">Zinc</keyword>
<feature type="region of interest" description="Disordered" evidence="14">
    <location>
        <begin position="14"/>
        <end position="34"/>
    </location>
</feature>
<feature type="region of interest" description="Disordered" evidence="14">
    <location>
        <begin position="196"/>
        <end position="273"/>
    </location>
</feature>
<organism evidence="16 17">
    <name type="scientific">Cotesia typhae</name>
    <dbReference type="NCBI Taxonomy" id="2053667"/>
    <lineage>
        <taxon>Eukaryota</taxon>
        <taxon>Metazoa</taxon>
        <taxon>Ecdysozoa</taxon>
        <taxon>Arthropoda</taxon>
        <taxon>Hexapoda</taxon>
        <taxon>Insecta</taxon>
        <taxon>Pterygota</taxon>
        <taxon>Neoptera</taxon>
        <taxon>Endopterygota</taxon>
        <taxon>Hymenoptera</taxon>
        <taxon>Apocrita</taxon>
        <taxon>Ichneumonoidea</taxon>
        <taxon>Braconidae</taxon>
        <taxon>Microgastrinae</taxon>
        <taxon>Cotesia</taxon>
    </lineage>
</organism>
<comment type="caution">
    <text evidence="16">The sequence shown here is derived from an EMBL/GenBank/DDBJ whole genome shotgun (WGS) entry which is preliminary data.</text>
</comment>
<evidence type="ECO:0000256" key="7">
    <source>
        <dbReference type="ARBA" id="ARBA00022801"/>
    </source>
</evidence>
<keyword evidence="12" id="KW-0539">Nucleus</keyword>
<dbReference type="GO" id="GO:0006338">
    <property type="term" value="P:chromatin remodeling"/>
    <property type="evidence" value="ECO:0007669"/>
    <property type="project" value="TreeGrafter"/>
</dbReference>
<reference evidence="16" key="2">
    <citation type="submission" date="2021-04" db="EMBL/GenBank/DDBJ databases">
        <title>Genome-wide patterns of bracovirus chromosomal integration into multiple host tissues during parasitism.</title>
        <authorList>
            <person name="Chebbi M.A.C."/>
        </authorList>
    </citation>
    <scope>NUCLEOTIDE SEQUENCE</scope>
    <source>
        <tissue evidence="16">Whole body</tissue>
    </source>
</reference>
<feature type="region of interest" description="Disordered" evidence="14">
    <location>
        <begin position="432"/>
        <end position="466"/>
    </location>
</feature>
<feature type="compositionally biased region" description="Basic and acidic residues" evidence="14">
    <location>
        <begin position="201"/>
        <end position="213"/>
    </location>
</feature>
<keyword evidence="4" id="KW-0547">Nucleotide-binding</keyword>
<dbReference type="GO" id="GO:0005524">
    <property type="term" value="F:ATP binding"/>
    <property type="evidence" value="ECO:0007669"/>
    <property type="project" value="UniProtKB-KW"/>
</dbReference>
<dbReference type="EMBL" id="JAAOIC020000032">
    <property type="protein sequence ID" value="KAG8039905.1"/>
    <property type="molecule type" value="Genomic_DNA"/>
</dbReference>
<evidence type="ECO:0000256" key="9">
    <source>
        <dbReference type="ARBA" id="ARBA00022840"/>
    </source>
</evidence>
<dbReference type="GO" id="GO:0016787">
    <property type="term" value="F:hydrolase activity"/>
    <property type="evidence" value="ECO:0007669"/>
    <property type="project" value="UniProtKB-KW"/>
</dbReference>
<feature type="compositionally biased region" description="Polar residues" evidence="14">
    <location>
        <begin position="456"/>
        <end position="466"/>
    </location>
</feature>
<evidence type="ECO:0000256" key="10">
    <source>
        <dbReference type="ARBA" id="ARBA00023125"/>
    </source>
</evidence>
<feature type="compositionally biased region" description="Basic residues" evidence="14">
    <location>
        <begin position="244"/>
        <end position="258"/>
    </location>
</feature>
<name>A0A8J5QR38_9HYME</name>
<evidence type="ECO:0000256" key="12">
    <source>
        <dbReference type="ARBA" id="ARBA00023242"/>
    </source>
</evidence>
<feature type="region of interest" description="Disordered" evidence="14">
    <location>
        <begin position="875"/>
        <end position="923"/>
    </location>
</feature>
<evidence type="ECO:0000256" key="11">
    <source>
        <dbReference type="ARBA" id="ARBA00023204"/>
    </source>
</evidence>
<keyword evidence="7" id="KW-0378">Hydrolase</keyword>
<feature type="region of interest" description="Disordered" evidence="14">
    <location>
        <begin position="832"/>
        <end position="855"/>
    </location>
</feature>